<accession>A0A8J3YN14</accession>
<sequence length="194" mass="21131">MNFDSWQVLRDGSGPIVDPESYLDRWVGDLVAHRLVGNTAAVAGFCAGNAFAIEMVHRIATTGGSRPALVMFDPEPVDVVTLCHQYRLAVDRMAHELGRRVASEPDVTHTMATPLSEVAADLSRRYEDAVRRTLDALGVEADLGVELVGHFDRYLDYLCAASRLGLPRSQTAAQVSVPAVRRVPRGSVAPSRSY</sequence>
<reference evidence="1" key="1">
    <citation type="submission" date="2021-01" db="EMBL/GenBank/DDBJ databases">
        <title>Whole genome shotgun sequence of Virgisporangium aliadipatigenens NBRC 105644.</title>
        <authorList>
            <person name="Komaki H."/>
            <person name="Tamura T."/>
        </authorList>
    </citation>
    <scope>NUCLEOTIDE SEQUENCE</scope>
    <source>
        <strain evidence="1">NBRC 105644</strain>
    </source>
</reference>
<organism evidence="1 2">
    <name type="scientific">Virgisporangium aliadipatigenens</name>
    <dbReference type="NCBI Taxonomy" id="741659"/>
    <lineage>
        <taxon>Bacteria</taxon>
        <taxon>Bacillati</taxon>
        <taxon>Actinomycetota</taxon>
        <taxon>Actinomycetes</taxon>
        <taxon>Micromonosporales</taxon>
        <taxon>Micromonosporaceae</taxon>
        <taxon>Virgisporangium</taxon>
    </lineage>
</organism>
<dbReference type="Proteomes" id="UP000619260">
    <property type="component" value="Unassembled WGS sequence"/>
</dbReference>
<dbReference type="EMBL" id="BOPF01000012">
    <property type="protein sequence ID" value="GIJ46860.1"/>
    <property type="molecule type" value="Genomic_DNA"/>
</dbReference>
<protein>
    <submittedName>
        <fullName evidence="1">Uncharacterized protein</fullName>
    </submittedName>
</protein>
<name>A0A8J3YN14_9ACTN</name>
<comment type="caution">
    <text evidence="1">The sequence shown here is derived from an EMBL/GenBank/DDBJ whole genome shotgun (WGS) entry which is preliminary data.</text>
</comment>
<dbReference type="RefSeq" id="WP_203900368.1">
    <property type="nucleotide sequence ID" value="NZ_BOPF01000012.1"/>
</dbReference>
<dbReference type="AlphaFoldDB" id="A0A8J3YN14"/>
<evidence type="ECO:0000313" key="1">
    <source>
        <dbReference type="EMBL" id="GIJ46860.1"/>
    </source>
</evidence>
<gene>
    <name evidence="1" type="ORF">Val02_37460</name>
</gene>
<keyword evidence="2" id="KW-1185">Reference proteome</keyword>
<proteinExistence type="predicted"/>
<evidence type="ECO:0000313" key="2">
    <source>
        <dbReference type="Proteomes" id="UP000619260"/>
    </source>
</evidence>